<feature type="non-terminal residue" evidence="1">
    <location>
        <position position="1"/>
    </location>
</feature>
<keyword evidence="1" id="KW-0687">Ribonucleoprotein</keyword>
<dbReference type="GO" id="GO:0005840">
    <property type="term" value="C:ribosome"/>
    <property type="evidence" value="ECO:0007669"/>
    <property type="project" value="UniProtKB-KW"/>
</dbReference>
<reference evidence="1" key="2">
    <citation type="submission" date="2012-12" db="EMBL/GenBank/DDBJ databases">
        <authorList>
            <person name="Lang B.F."/>
        </authorList>
    </citation>
    <scope>NUCLEOTIDE SEQUENCE</scope>
    <source>
        <strain evidence="1">ATCC 30864</strain>
    </source>
</reference>
<gene>
    <name evidence="1" type="primary">rpl5</name>
</gene>
<protein>
    <submittedName>
        <fullName evidence="1">Ribosomal protein L5</fullName>
    </submittedName>
</protein>
<organism evidence="1">
    <name type="scientific">Capsaspora owczarzaki</name>
    <dbReference type="NCBI Taxonomy" id="192875"/>
    <lineage>
        <taxon>Eukaryota</taxon>
        <taxon>Filasterea</taxon>
        <taxon>Capsaspora</taxon>
    </lineage>
</organism>
<geneLocation type="mitochondrion" evidence="1"/>
<proteinExistence type="predicted"/>
<dbReference type="AlphaFoldDB" id="M1JZD2"/>
<evidence type="ECO:0000313" key="1">
    <source>
        <dbReference type="EMBL" id="AGE93567.1"/>
    </source>
</evidence>
<accession>M1JZD2</accession>
<keyword evidence="1" id="KW-0689">Ribosomal protein</keyword>
<sequence length="245" mass="28233">MMNYNKIIQRDIKSKLPHTNIYDPYPTGSKTQILFSGSSNTAAKYLKGIRMRNVTLYKEYGVNSQIVKANKSEALFNMRASFPIGVKGYVHKKARLGVIHRLQILMCIRTDQTVPLKKHKGNINYKSEWKVNQGTPVIIKNVLSKHRIQKSKVIDSTFMLGYRNISSYKPHMAYVWNKSSRFVGQRQLGMNVQIKLLRPLKSREYLGWSLNPSQLAQNNVKLVNITNSLWFLSMNHIPTLKTYSA</sequence>
<name>M1JZD2_9EUKA</name>
<dbReference type="EMBL" id="KC573038">
    <property type="protein sequence ID" value="AGE93567.1"/>
    <property type="molecule type" value="Genomic_DNA"/>
</dbReference>
<reference evidence="1" key="1">
    <citation type="journal article" date="2008" name="Mol. Biol. Evol.">
        <title>A phylogenomic investigation into the origin of metazoa.</title>
        <authorList>
            <person name="Ruiz-Trillo I."/>
            <person name="Roger A.J."/>
            <person name="Burger G."/>
            <person name="Gray M.W."/>
            <person name="Lang B.F."/>
        </authorList>
    </citation>
    <scope>NUCLEOTIDE SEQUENCE</scope>
    <source>
        <strain evidence="1">ATCC 30864</strain>
    </source>
</reference>
<keyword evidence="1" id="KW-0496">Mitochondrion</keyword>